<evidence type="ECO:0000256" key="2">
    <source>
        <dbReference type="ARBA" id="ARBA00022723"/>
    </source>
</evidence>
<comment type="similarity">
    <text evidence="1">Belongs to the cytochrome P450 family.</text>
</comment>
<dbReference type="GO" id="GO:0005506">
    <property type="term" value="F:iron ion binding"/>
    <property type="evidence" value="ECO:0007669"/>
    <property type="project" value="InterPro"/>
</dbReference>
<feature type="non-terminal residue" evidence="4">
    <location>
        <position position="158"/>
    </location>
</feature>
<sequence>MGMEPGAEAFSRQVGDCRRGQEHGRYGDRQGAGVCPLTQLFTSPLCVQQHLLHHIGERFEYQDEKFLHLLTLIDTNAHLLSNPSTQLYNVFPKLLDLLPGPHKRVFKNVKDFENFFSTIIDNHKDTLKIDSPRDFIDAFLIKMKQVIIAVFGMQNTLL</sequence>
<dbReference type="Gene3D" id="1.10.630.10">
    <property type="entry name" value="Cytochrome P450"/>
    <property type="match status" value="1"/>
</dbReference>
<feature type="non-terminal residue" evidence="4">
    <location>
        <position position="1"/>
    </location>
</feature>
<dbReference type="AlphaFoldDB" id="A0A8X7XBV6"/>
<gene>
    <name evidence="4" type="primary">Cyp2f2</name>
    <name evidence="4" type="ORF">GTO96_0014076</name>
</gene>
<dbReference type="PANTHER" id="PTHR24300:SF375">
    <property type="entry name" value="CYTOCHROME P450 FAMILY"/>
    <property type="match status" value="1"/>
</dbReference>
<proteinExistence type="inferred from homology"/>
<evidence type="ECO:0000256" key="1">
    <source>
        <dbReference type="ARBA" id="ARBA00010617"/>
    </source>
</evidence>
<dbReference type="EMBL" id="JAATIS010002946">
    <property type="protein sequence ID" value="KAG2464749.1"/>
    <property type="molecule type" value="Genomic_DNA"/>
</dbReference>
<evidence type="ECO:0000313" key="5">
    <source>
        <dbReference type="Proteomes" id="UP000886611"/>
    </source>
</evidence>
<dbReference type="Proteomes" id="UP000886611">
    <property type="component" value="Unassembled WGS sequence"/>
</dbReference>
<keyword evidence="5" id="KW-1185">Reference proteome</keyword>
<keyword evidence="3" id="KW-0408">Iron</keyword>
<dbReference type="InterPro" id="IPR036396">
    <property type="entry name" value="Cyt_P450_sf"/>
</dbReference>
<reference evidence="4 5" key="1">
    <citation type="journal article" date="2021" name="Cell">
        <title>Tracing the genetic footprints of vertebrate landing in non-teleost ray-finned fishes.</title>
        <authorList>
            <person name="Bi X."/>
            <person name="Wang K."/>
            <person name="Yang L."/>
            <person name="Pan H."/>
            <person name="Jiang H."/>
            <person name="Wei Q."/>
            <person name="Fang M."/>
            <person name="Yu H."/>
            <person name="Zhu C."/>
            <person name="Cai Y."/>
            <person name="He Y."/>
            <person name="Gan X."/>
            <person name="Zeng H."/>
            <person name="Yu D."/>
            <person name="Zhu Y."/>
            <person name="Jiang H."/>
            <person name="Qiu Q."/>
            <person name="Yang H."/>
            <person name="Zhang Y.E."/>
            <person name="Wang W."/>
            <person name="Zhu M."/>
            <person name="He S."/>
            <person name="Zhang G."/>
        </authorList>
    </citation>
    <scope>NUCLEOTIDE SEQUENCE [LARGE SCALE GENOMIC DNA]</scope>
    <source>
        <strain evidence="4">Bchr_013</strain>
    </source>
</reference>
<evidence type="ECO:0000313" key="4">
    <source>
        <dbReference type="EMBL" id="KAG2464749.1"/>
    </source>
</evidence>
<dbReference type="SUPFAM" id="SSF48264">
    <property type="entry name" value="Cytochrome P450"/>
    <property type="match status" value="1"/>
</dbReference>
<dbReference type="Pfam" id="PF00067">
    <property type="entry name" value="p450"/>
    <property type="match status" value="1"/>
</dbReference>
<accession>A0A8X7XBV6</accession>
<dbReference type="InterPro" id="IPR050182">
    <property type="entry name" value="Cytochrome_P450_fam2"/>
</dbReference>
<dbReference type="GO" id="GO:0016712">
    <property type="term" value="F:oxidoreductase activity, acting on paired donors, with incorporation or reduction of molecular oxygen, reduced flavin or flavoprotein as one donor, and incorporation of one atom of oxygen"/>
    <property type="evidence" value="ECO:0007669"/>
    <property type="project" value="TreeGrafter"/>
</dbReference>
<organism evidence="4 5">
    <name type="scientific">Polypterus senegalus</name>
    <name type="common">Senegal bichir</name>
    <dbReference type="NCBI Taxonomy" id="55291"/>
    <lineage>
        <taxon>Eukaryota</taxon>
        <taxon>Metazoa</taxon>
        <taxon>Chordata</taxon>
        <taxon>Craniata</taxon>
        <taxon>Vertebrata</taxon>
        <taxon>Euteleostomi</taxon>
        <taxon>Actinopterygii</taxon>
        <taxon>Polypteriformes</taxon>
        <taxon>Polypteridae</taxon>
        <taxon>Polypterus</taxon>
    </lineage>
</organism>
<name>A0A8X7XBV6_POLSE</name>
<dbReference type="PANTHER" id="PTHR24300">
    <property type="entry name" value="CYTOCHROME P450 508A4-RELATED"/>
    <property type="match status" value="1"/>
</dbReference>
<dbReference type="GO" id="GO:0005737">
    <property type="term" value="C:cytoplasm"/>
    <property type="evidence" value="ECO:0007669"/>
    <property type="project" value="TreeGrafter"/>
</dbReference>
<dbReference type="InterPro" id="IPR001128">
    <property type="entry name" value="Cyt_P450"/>
</dbReference>
<keyword evidence="2" id="KW-0479">Metal-binding</keyword>
<dbReference type="GO" id="GO:0006805">
    <property type="term" value="P:xenobiotic metabolic process"/>
    <property type="evidence" value="ECO:0007669"/>
    <property type="project" value="TreeGrafter"/>
</dbReference>
<comment type="caution">
    <text evidence="4">The sequence shown here is derived from an EMBL/GenBank/DDBJ whole genome shotgun (WGS) entry which is preliminary data.</text>
</comment>
<dbReference type="GO" id="GO:0020037">
    <property type="term" value="F:heme binding"/>
    <property type="evidence" value="ECO:0007669"/>
    <property type="project" value="InterPro"/>
</dbReference>
<evidence type="ECO:0000256" key="3">
    <source>
        <dbReference type="ARBA" id="ARBA00023004"/>
    </source>
</evidence>
<protein>
    <submittedName>
        <fullName evidence="4">CP2F2 protein</fullName>
    </submittedName>
</protein>
<dbReference type="GO" id="GO:0006082">
    <property type="term" value="P:organic acid metabolic process"/>
    <property type="evidence" value="ECO:0007669"/>
    <property type="project" value="TreeGrafter"/>
</dbReference>